<proteinExistence type="predicted"/>
<protein>
    <submittedName>
        <fullName evidence="2">Uncharacterized protein</fullName>
    </submittedName>
</protein>
<dbReference type="Proteomes" id="UP000887563">
    <property type="component" value="Unplaced"/>
</dbReference>
<organism evidence="1 2">
    <name type="scientific">Meloidogyne incognita</name>
    <name type="common">Southern root-knot nematode worm</name>
    <name type="synonym">Oxyuris incognita</name>
    <dbReference type="NCBI Taxonomy" id="6306"/>
    <lineage>
        <taxon>Eukaryota</taxon>
        <taxon>Metazoa</taxon>
        <taxon>Ecdysozoa</taxon>
        <taxon>Nematoda</taxon>
        <taxon>Chromadorea</taxon>
        <taxon>Rhabditida</taxon>
        <taxon>Tylenchina</taxon>
        <taxon>Tylenchomorpha</taxon>
        <taxon>Tylenchoidea</taxon>
        <taxon>Meloidogynidae</taxon>
        <taxon>Meloidogyninae</taxon>
        <taxon>Meloidogyne</taxon>
        <taxon>Meloidogyne incognita group</taxon>
    </lineage>
</organism>
<accession>A0A914KYN9</accession>
<evidence type="ECO:0000313" key="1">
    <source>
        <dbReference type="Proteomes" id="UP000887563"/>
    </source>
</evidence>
<reference evidence="2" key="1">
    <citation type="submission" date="2022-11" db="UniProtKB">
        <authorList>
            <consortium name="WormBaseParasite"/>
        </authorList>
    </citation>
    <scope>IDENTIFICATION</scope>
</reference>
<dbReference type="WBParaSite" id="Minc3s00178g06884">
    <property type="protein sequence ID" value="Minc3s00178g06884"/>
    <property type="gene ID" value="Minc3s00178g06884"/>
</dbReference>
<keyword evidence="1" id="KW-1185">Reference proteome</keyword>
<sequence>MNFQCFKAKGYPESGSWKGSCLKAFKNKKKEPFIFAIFLMCQLRRRPRFHLRILLIVNFRTVRSSLRLMLLLSLNRRYRPTQFA</sequence>
<name>A0A914KYN9_MELIC</name>
<dbReference type="AlphaFoldDB" id="A0A914KYN9"/>
<evidence type="ECO:0000313" key="2">
    <source>
        <dbReference type="WBParaSite" id="Minc3s00178g06884"/>
    </source>
</evidence>